<dbReference type="VEuPathDB" id="TriTrypDB:LDHU3_32.1470"/>
<dbReference type="EMBL" id="RHLC01000009">
    <property type="protein sequence ID" value="TPP43627.1"/>
    <property type="molecule type" value="Genomic_DNA"/>
</dbReference>
<evidence type="ECO:0000259" key="14">
    <source>
        <dbReference type="SMART" id="SM00651"/>
    </source>
</evidence>
<evidence type="ECO:0000256" key="3">
    <source>
        <dbReference type="ARBA" id="ARBA00022490"/>
    </source>
</evidence>
<dbReference type="SMART" id="SM00320">
    <property type="entry name" value="WD40"/>
    <property type="match status" value="5"/>
</dbReference>
<dbReference type="Pfam" id="PF01423">
    <property type="entry name" value="LSM"/>
    <property type="match status" value="1"/>
</dbReference>
<dbReference type="FunFam" id="2.130.10.10:FF:001805">
    <property type="entry name" value="Putative dynein"/>
    <property type="match status" value="1"/>
</dbReference>
<dbReference type="SUPFAM" id="SSF50182">
    <property type="entry name" value="Sm-like ribonucleoproteins"/>
    <property type="match status" value="1"/>
</dbReference>
<keyword evidence="4 12" id="KW-0853">WD repeat</keyword>
<evidence type="ECO:0000256" key="11">
    <source>
        <dbReference type="ARBA" id="ARBA00023273"/>
    </source>
</evidence>
<keyword evidence="7" id="KW-0243">Dynein</keyword>
<organism evidence="15 16">
    <name type="scientific">Leishmania donovani</name>
    <dbReference type="NCBI Taxonomy" id="5661"/>
    <lineage>
        <taxon>Eukaryota</taxon>
        <taxon>Discoba</taxon>
        <taxon>Euglenozoa</taxon>
        <taxon>Kinetoplastea</taxon>
        <taxon>Metakinetoplastina</taxon>
        <taxon>Trypanosomatida</taxon>
        <taxon>Trypanosomatidae</taxon>
        <taxon>Leishmaniinae</taxon>
        <taxon>Leishmania</taxon>
    </lineage>
</organism>
<dbReference type="FunFam" id="2.30.30.100:FF:000088">
    <property type="entry name" value="Small nuclear ribonucleoprotein Sm-G"/>
    <property type="match status" value="1"/>
</dbReference>
<dbReference type="InterPro" id="IPR001680">
    <property type="entry name" value="WD40_rpt"/>
</dbReference>
<feature type="domain" description="Sm" evidence="14">
    <location>
        <begin position="614"/>
        <end position="684"/>
    </location>
</feature>
<evidence type="ECO:0000256" key="9">
    <source>
        <dbReference type="ARBA" id="ARBA00023175"/>
    </source>
</evidence>
<evidence type="ECO:0000256" key="12">
    <source>
        <dbReference type="PROSITE-ProRule" id="PRU00221"/>
    </source>
</evidence>
<dbReference type="InterPro" id="IPR015943">
    <property type="entry name" value="WD40/YVTN_repeat-like_dom_sf"/>
</dbReference>
<keyword evidence="8" id="KW-0969">Cilium</keyword>
<dbReference type="Gene3D" id="2.130.10.10">
    <property type="entry name" value="YVTN repeat-like/Quinoprotein amine dehydrogenase"/>
    <property type="match status" value="2"/>
</dbReference>
<evidence type="ECO:0000256" key="8">
    <source>
        <dbReference type="ARBA" id="ARBA00023069"/>
    </source>
</evidence>
<dbReference type="PANTHER" id="PTHR12442">
    <property type="entry name" value="DYNEIN INTERMEDIATE CHAIN"/>
    <property type="match status" value="1"/>
</dbReference>
<keyword evidence="5" id="KW-0493">Microtubule</keyword>
<dbReference type="PANTHER" id="PTHR12442:SF7">
    <property type="entry name" value="DYNEIN AXONEMAL INTERMEDIATE CHAIN 2"/>
    <property type="match status" value="1"/>
</dbReference>
<dbReference type="InterPro" id="IPR036322">
    <property type="entry name" value="WD40_repeat_dom_sf"/>
</dbReference>
<dbReference type="VEuPathDB" id="TriTrypDB:LdBPK_321120.1"/>
<proteinExistence type="inferred from homology"/>
<dbReference type="SMART" id="SM00651">
    <property type="entry name" value="Sm"/>
    <property type="match status" value="1"/>
</dbReference>
<dbReference type="AlphaFoldDB" id="A0A504XFG5"/>
<evidence type="ECO:0000256" key="13">
    <source>
        <dbReference type="SAM" id="MobiDB-lite"/>
    </source>
</evidence>
<dbReference type="GO" id="GO:0036158">
    <property type="term" value="P:outer dynein arm assembly"/>
    <property type="evidence" value="ECO:0007669"/>
    <property type="project" value="TreeGrafter"/>
</dbReference>
<name>A0A504XFG5_LEIDO</name>
<evidence type="ECO:0000256" key="7">
    <source>
        <dbReference type="ARBA" id="ARBA00023017"/>
    </source>
</evidence>
<protein>
    <submittedName>
        <fullName evidence="15">WD domain, G-beta repeat family protein</fullName>
    </submittedName>
</protein>
<dbReference type="InterPro" id="IPR050687">
    <property type="entry name" value="Dynein_IC"/>
</dbReference>
<dbReference type="FunFam" id="2.130.10.10:FF:000745">
    <property type="entry name" value="Dynein, putative"/>
    <property type="match status" value="1"/>
</dbReference>
<keyword evidence="9" id="KW-0505">Motor protein</keyword>
<accession>A0A504XFG5</accession>
<comment type="caution">
    <text evidence="15">The sequence shown here is derived from an EMBL/GenBank/DDBJ whole genome shotgun (WGS) entry which is preliminary data.</text>
</comment>
<dbReference type="GO" id="GO:0045504">
    <property type="term" value="F:dynein heavy chain binding"/>
    <property type="evidence" value="ECO:0007669"/>
    <property type="project" value="TreeGrafter"/>
</dbReference>
<reference evidence="16" key="1">
    <citation type="submission" date="2019-02" db="EMBL/GenBank/DDBJ databases">
        <title>FDA dAtabase for Regulatory Grade micrObial Sequences (FDA-ARGOS): Supporting development and validation of Infectious Disease Dx tests.</title>
        <authorList>
            <person name="Duncan R."/>
            <person name="Fisher C."/>
            <person name="Tallon L."/>
            <person name="Sadzewicz L."/>
            <person name="Sengamalay N."/>
            <person name="Ott S."/>
            <person name="Godinez A."/>
            <person name="Nagaraj S."/>
            <person name="Vavikolanu K."/>
            <person name="Nadendla S."/>
            <person name="Aluvathingal J."/>
            <person name="Sichtig H."/>
        </authorList>
    </citation>
    <scope>NUCLEOTIDE SEQUENCE [LARGE SCALE GENOMIC DNA]</scope>
    <source>
        <strain evidence="16">FDAARGOS_361</strain>
    </source>
</reference>
<keyword evidence="6" id="KW-0677">Repeat</keyword>
<evidence type="ECO:0000256" key="1">
    <source>
        <dbReference type="ARBA" id="ARBA00004430"/>
    </source>
</evidence>
<evidence type="ECO:0000256" key="10">
    <source>
        <dbReference type="ARBA" id="ARBA00023212"/>
    </source>
</evidence>
<keyword evidence="3" id="KW-0963">Cytoplasm</keyword>
<dbReference type="VEuPathDB" id="TriTrypDB:LDHU3_32.1480"/>
<evidence type="ECO:0000256" key="5">
    <source>
        <dbReference type="ARBA" id="ARBA00022701"/>
    </source>
</evidence>
<dbReference type="InterPro" id="IPR010920">
    <property type="entry name" value="LSM_dom_sf"/>
</dbReference>
<dbReference type="VEuPathDB" id="TriTrypDB:LdBPK_321130.1"/>
<dbReference type="GO" id="GO:0003341">
    <property type="term" value="P:cilium movement"/>
    <property type="evidence" value="ECO:0007669"/>
    <property type="project" value="TreeGrafter"/>
</dbReference>
<dbReference type="VEuPathDB" id="TriTrypDB:LdCL_320016900"/>
<dbReference type="SUPFAM" id="SSF50978">
    <property type="entry name" value="WD40 repeat-like"/>
    <property type="match status" value="1"/>
</dbReference>
<dbReference type="Gene3D" id="2.30.30.100">
    <property type="match status" value="1"/>
</dbReference>
<comment type="similarity">
    <text evidence="2">Belongs to the dynein intermediate chain family.</text>
</comment>
<dbReference type="Proteomes" id="UP000318447">
    <property type="component" value="Unassembled WGS sequence"/>
</dbReference>
<dbReference type="VEuPathDB" id="TriTrypDB:LdCL_320017000"/>
<dbReference type="GO" id="GO:0005874">
    <property type="term" value="C:microtubule"/>
    <property type="evidence" value="ECO:0007669"/>
    <property type="project" value="UniProtKB-KW"/>
</dbReference>
<dbReference type="InterPro" id="IPR001163">
    <property type="entry name" value="Sm_dom_euk/arc"/>
</dbReference>
<sequence>MTEITYSYSRPAREFGRMPEFQANDSEIIVDIAPNEVIKDTFTSQNPKESQVQNVPQLSEASTNTESVRIKNHAQYHGEGGWPHAVDPTEFEEKMKYCKKVEREEVYLQTCARLAEQCVECCVKQNTAMDIYGHYFPEAPPDEEETMGPASLKVWAVLKDPSEEKRTAAALSWQNEGRRIAVAYSRLNFQSQTPTMSTNSHIWDIMNHNEPVETLVTPSPLCSIEYYSKDPHLIAGGSWNGVVQFWDTRQPNRPAARSLIEESHKDPVWALKWLQSKSGELLSVSTDGNVFVWDCRLPEKPMTIHSIAEDNLVLQPRSNDGGARGVLGGLCLDYDPQVGGPAKYMIGTEQGTILSCNRKGKTQHEKLLPNTFNGHHGPVYSVQRNPVFSKYFLTVGDWTARLWFEDFKFTPMFSTFYHKAYLTCGVWHTVRPGVFFTTRMDGYVDVWDLMLRQTTPSVSFQVSDYALHTIKPSQSGNYVATGGIDGNVSLIELSPSLCTQAPDEKNVIGTLLENESLRDKNLDRAMKEKRAVERQRQRRTTHLSGITRTPATEEAALDDVAAKYIEKVNAEKAEDIHTREETDAVRLKALEDLEDGIDLYDYFLAAMPAHKTLPNLNHFMEKRIVVKIQGGRSISGVLRGVDEHMSIVLHDAMDETRNAAVSEEARLALGTTVIRGSAIVEIVSADV</sequence>
<keyword evidence="10" id="KW-0206">Cytoskeleton</keyword>
<comment type="subcellular location">
    <subcellularLocation>
        <location evidence="1">Cytoplasm</location>
        <location evidence="1">Cytoskeleton</location>
        <location evidence="1">Cilium axoneme</location>
    </subcellularLocation>
</comment>
<dbReference type="GO" id="GO:0036157">
    <property type="term" value="C:outer dynein arm"/>
    <property type="evidence" value="ECO:0007669"/>
    <property type="project" value="TreeGrafter"/>
</dbReference>
<dbReference type="PROSITE" id="PS50082">
    <property type="entry name" value="WD_REPEATS_2"/>
    <property type="match status" value="1"/>
</dbReference>
<evidence type="ECO:0000256" key="4">
    <source>
        <dbReference type="ARBA" id="ARBA00022574"/>
    </source>
</evidence>
<feature type="repeat" description="WD" evidence="12">
    <location>
        <begin position="261"/>
        <end position="294"/>
    </location>
</feature>
<evidence type="ECO:0000256" key="6">
    <source>
        <dbReference type="ARBA" id="ARBA00022737"/>
    </source>
</evidence>
<dbReference type="GO" id="GO:0045503">
    <property type="term" value="F:dynein light chain binding"/>
    <property type="evidence" value="ECO:0007669"/>
    <property type="project" value="TreeGrafter"/>
</dbReference>
<dbReference type="Pfam" id="PF00400">
    <property type="entry name" value="WD40"/>
    <property type="match status" value="3"/>
</dbReference>
<evidence type="ECO:0000313" key="15">
    <source>
        <dbReference type="EMBL" id="TPP43627.1"/>
    </source>
</evidence>
<evidence type="ECO:0000256" key="2">
    <source>
        <dbReference type="ARBA" id="ARBA00011059"/>
    </source>
</evidence>
<gene>
    <name evidence="15" type="ORF">CGC21_20130</name>
</gene>
<evidence type="ECO:0000313" key="16">
    <source>
        <dbReference type="Proteomes" id="UP000318447"/>
    </source>
</evidence>
<feature type="region of interest" description="Disordered" evidence="13">
    <location>
        <begin position="44"/>
        <end position="65"/>
    </location>
</feature>
<keyword evidence="11" id="KW-0966">Cell projection</keyword>